<evidence type="ECO:0000259" key="1">
    <source>
        <dbReference type="Pfam" id="PF23622"/>
    </source>
</evidence>
<keyword evidence="4" id="KW-1185">Reference proteome</keyword>
<dbReference type="Pfam" id="PF23622">
    <property type="entry name" value="LRR_At1g61320_AtMIF1"/>
    <property type="match status" value="1"/>
</dbReference>
<dbReference type="InterPro" id="IPR053772">
    <property type="entry name" value="At1g61320/At1g61330-like"/>
</dbReference>
<dbReference type="EMBL" id="CM000880">
    <property type="protein sequence ID" value="PNT77050.1"/>
    <property type="molecule type" value="Genomic_DNA"/>
</dbReference>
<dbReference type="PANTHER" id="PTHR34145:SF61">
    <property type="entry name" value="OS07G0161500 PROTEIN"/>
    <property type="match status" value="1"/>
</dbReference>
<dbReference type="ExpressionAtlas" id="A0A2K2DRZ8">
    <property type="expression patterns" value="baseline"/>
</dbReference>
<accession>A0A2K2DRZ8</accession>
<dbReference type="EnsemblPlants" id="PNT77050">
    <property type="protein sequence ID" value="PNT77050"/>
    <property type="gene ID" value="BRADI_1g57137v3"/>
</dbReference>
<evidence type="ECO:0000313" key="3">
    <source>
        <dbReference type="EnsemblPlants" id="PNT77050"/>
    </source>
</evidence>
<dbReference type="Proteomes" id="UP000008810">
    <property type="component" value="Chromosome 1"/>
</dbReference>
<dbReference type="SUPFAM" id="SSF52047">
    <property type="entry name" value="RNI-like"/>
    <property type="match status" value="1"/>
</dbReference>
<dbReference type="STRING" id="15368.A0A2K2DRZ8"/>
<reference evidence="2" key="2">
    <citation type="submission" date="2017-06" db="EMBL/GenBank/DDBJ databases">
        <title>WGS assembly of Brachypodium distachyon.</title>
        <authorList>
            <consortium name="The International Brachypodium Initiative"/>
            <person name="Lucas S."/>
            <person name="Harmon-Smith M."/>
            <person name="Lail K."/>
            <person name="Tice H."/>
            <person name="Grimwood J."/>
            <person name="Bruce D."/>
            <person name="Barry K."/>
            <person name="Shu S."/>
            <person name="Lindquist E."/>
            <person name="Wang M."/>
            <person name="Pitluck S."/>
            <person name="Vogel J.P."/>
            <person name="Garvin D.F."/>
            <person name="Mockler T.C."/>
            <person name="Schmutz J."/>
            <person name="Rokhsar D."/>
            <person name="Bevan M.W."/>
        </authorList>
    </citation>
    <scope>NUCLEOTIDE SEQUENCE</scope>
    <source>
        <strain evidence="2">Bd21</strain>
    </source>
</reference>
<protein>
    <recommendedName>
        <fullName evidence="1">At1g61320/AtMIF1 LRR domain-containing protein</fullName>
    </recommendedName>
</protein>
<dbReference type="OrthoDB" id="778457at2759"/>
<dbReference type="PANTHER" id="PTHR34145">
    <property type="entry name" value="OS02G0105600 PROTEIN"/>
    <property type="match status" value="1"/>
</dbReference>
<evidence type="ECO:0000313" key="2">
    <source>
        <dbReference type="EMBL" id="PNT77050.1"/>
    </source>
</evidence>
<evidence type="ECO:0000313" key="4">
    <source>
        <dbReference type="Proteomes" id="UP000008810"/>
    </source>
</evidence>
<dbReference type="Gramene" id="PNT77050">
    <property type="protein sequence ID" value="PNT77050"/>
    <property type="gene ID" value="BRADI_1g57137v3"/>
</dbReference>
<reference evidence="2 3" key="1">
    <citation type="journal article" date="2010" name="Nature">
        <title>Genome sequencing and analysis of the model grass Brachypodium distachyon.</title>
        <authorList>
            <consortium name="International Brachypodium Initiative"/>
        </authorList>
    </citation>
    <scope>NUCLEOTIDE SEQUENCE [LARGE SCALE GENOMIC DNA]</scope>
    <source>
        <strain evidence="2 3">Bd21</strain>
    </source>
</reference>
<dbReference type="Gene3D" id="3.80.10.10">
    <property type="entry name" value="Ribonuclease Inhibitor"/>
    <property type="match status" value="1"/>
</dbReference>
<gene>
    <name evidence="2" type="ORF">BRADI_1g57137v3</name>
</gene>
<dbReference type="InParanoid" id="A0A2K2DRZ8"/>
<sequence>MDVLCSVLSQLPMEEAVKTSILSCQWKYIWCHQTSLNFNCKTIMPRVAWSTREAVRQEFIKRVNAVLRQRNGAGVEKMNIRFDLDDRHAADVDRWVNLAIASKTKVLTLELWLDSPAIVYRLRVSDPERMEPYNFPFQLFDECNGSHLRSLHLSTVSLKLPTNFKGFLNLKKLYLSGVSITDEDLGHFVSKCSVLEFLGVLFCTMLETLTIPHSANQLKHLQIRCCPLLHKVRLNYSLKMLVYKGPVTYFVSDRTSSLTDACINLLDVRTSLKHLFAELSGSTSCPKSVATKCRDLERSIPPRSSTCFLGLRHVKLEVTILVSSESGTDVLDLGHLLKAAPSMEKLELHMWMRRKHKPYCRDDGDLRILPAHPHSHLKLVHITGFYGHKDQLELADHILRNCVVLEEMKVDPRVAIEKLSTSEDEYEESRNLDGLRVASEFLHDADRHGALTVSLSLPRPKVTMIWI</sequence>
<dbReference type="InterPro" id="IPR055357">
    <property type="entry name" value="LRR_At1g61320_AtMIF1"/>
</dbReference>
<name>A0A2K2DRZ8_BRADI</name>
<organism evidence="2">
    <name type="scientific">Brachypodium distachyon</name>
    <name type="common">Purple false brome</name>
    <name type="synonym">Trachynia distachya</name>
    <dbReference type="NCBI Taxonomy" id="15368"/>
    <lineage>
        <taxon>Eukaryota</taxon>
        <taxon>Viridiplantae</taxon>
        <taxon>Streptophyta</taxon>
        <taxon>Embryophyta</taxon>
        <taxon>Tracheophyta</taxon>
        <taxon>Spermatophyta</taxon>
        <taxon>Magnoliopsida</taxon>
        <taxon>Liliopsida</taxon>
        <taxon>Poales</taxon>
        <taxon>Poaceae</taxon>
        <taxon>BOP clade</taxon>
        <taxon>Pooideae</taxon>
        <taxon>Stipodae</taxon>
        <taxon>Brachypodieae</taxon>
        <taxon>Brachypodium</taxon>
    </lineage>
</organism>
<reference evidence="3" key="3">
    <citation type="submission" date="2018-08" db="UniProtKB">
        <authorList>
            <consortium name="EnsemblPlants"/>
        </authorList>
    </citation>
    <scope>IDENTIFICATION</scope>
    <source>
        <strain evidence="3">cv. Bd21</strain>
    </source>
</reference>
<dbReference type="InterPro" id="IPR032675">
    <property type="entry name" value="LRR_dom_sf"/>
</dbReference>
<dbReference type="AlphaFoldDB" id="A0A2K2DRZ8"/>
<proteinExistence type="predicted"/>
<feature type="domain" description="At1g61320/AtMIF1 LRR" evidence="1">
    <location>
        <begin position="66"/>
        <end position="422"/>
    </location>
</feature>